<name>A0A1G2C6G2_9BACT</name>
<evidence type="ECO:0000313" key="1">
    <source>
        <dbReference type="EMBL" id="OGY96751.1"/>
    </source>
</evidence>
<dbReference type="EMBL" id="MHKU01000023">
    <property type="protein sequence ID" value="OGY96751.1"/>
    <property type="molecule type" value="Genomic_DNA"/>
</dbReference>
<accession>A0A1G2C6G2</accession>
<dbReference type="STRING" id="1798644.A2122_00305"/>
<dbReference type="AlphaFoldDB" id="A0A1G2C6G2"/>
<protein>
    <submittedName>
        <fullName evidence="1">Uncharacterized protein</fullName>
    </submittedName>
</protein>
<proteinExistence type="predicted"/>
<dbReference type="Proteomes" id="UP000176648">
    <property type="component" value="Unassembled WGS sequence"/>
</dbReference>
<gene>
    <name evidence="1" type="ORF">A2122_00305</name>
</gene>
<organism evidence="1 2">
    <name type="scientific">Candidatus Liptonbacteria bacterium GWB1_49_6</name>
    <dbReference type="NCBI Taxonomy" id="1798644"/>
    <lineage>
        <taxon>Bacteria</taxon>
        <taxon>Candidatus Liptoniibacteriota</taxon>
    </lineage>
</organism>
<reference evidence="1 2" key="1">
    <citation type="journal article" date="2016" name="Nat. Commun.">
        <title>Thousands of microbial genomes shed light on interconnected biogeochemical processes in an aquifer system.</title>
        <authorList>
            <person name="Anantharaman K."/>
            <person name="Brown C.T."/>
            <person name="Hug L.A."/>
            <person name="Sharon I."/>
            <person name="Castelle C.J."/>
            <person name="Probst A.J."/>
            <person name="Thomas B.C."/>
            <person name="Singh A."/>
            <person name="Wilkins M.J."/>
            <person name="Karaoz U."/>
            <person name="Brodie E.L."/>
            <person name="Williams K.H."/>
            <person name="Hubbard S.S."/>
            <person name="Banfield J.F."/>
        </authorList>
    </citation>
    <scope>NUCLEOTIDE SEQUENCE [LARGE SCALE GENOMIC DNA]</scope>
</reference>
<evidence type="ECO:0000313" key="2">
    <source>
        <dbReference type="Proteomes" id="UP000176648"/>
    </source>
</evidence>
<sequence length="100" mass="11195">MRLLGLIIFSGLIVLLGAQVYSSLGRQRELTREFGEIKAELTKAKADGEKLQADLRYFVNPANLEKELRARFNFRDPKETMIIIVPQAATSSPSSTGIRE</sequence>
<comment type="caution">
    <text evidence="1">The sequence shown here is derived from an EMBL/GenBank/DDBJ whole genome shotgun (WGS) entry which is preliminary data.</text>
</comment>